<feature type="region of interest" description="Disordered" evidence="4">
    <location>
        <begin position="1"/>
        <end position="21"/>
    </location>
</feature>
<dbReference type="AlphaFoldDB" id="F2R0Z8"/>
<dbReference type="KEGG" id="sve:SVEN_2229"/>
<dbReference type="InterPro" id="IPR003018">
    <property type="entry name" value="GAF"/>
</dbReference>
<dbReference type="EMBL" id="FR845719">
    <property type="protein sequence ID" value="CCA55515.1"/>
    <property type="molecule type" value="Genomic_DNA"/>
</dbReference>
<dbReference type="GO" id="GO:0000155">
    <property type="term" value="F:phosphorelay sensor kinase activity"/>
    <property type="evidence" value="ECO:0007669"/>
    <property type="project" value="InterPro"/>
</dbReference>
<reference evidence="6 7" key="1">
    <citation type="journal article" date="2011" name="BMC Genomics">
        <title>Genome-wide analysis of the role of GlnR in Streptomyces venezuelae provides new insights into global nitrogen regulation in actinomycetes.</title>
        <authorList>
            <person name="Pullan S.T."/>
            <person name="Bibb M.J."/>
            <person name="Merrick M."/>
        </authorList>
    </citation>
    <scope>NUCLEOTIDE SEQUENCE [LARGE SCALE GENOMIC DNA]</scope>
    <source>
        <strain evidence="7">ATCC 10712 / CBS 650.69 / DSM 40230 / JCM 4526 / NBRC 13096 / PD 04745</strain>
    </source>
</reference>
<evidence type="ECO:0000256" key="1">
    <source>
        <dbReference type="ARBA" id="ARBA00022679"/>
    </source>
</evidence>
<keyword evidence="2 6" id="KW-0418">Kinase</keyword>
<dbReference type="InterPro" id="IPR050482">
    <property type="entry name" value="Sensor_HK_TwoCompSys"/>
</dbReference>
<gene>
    <name evidence="6" type="ordered locus">SVEN_2229</name>
</gene>
<sequence>MTIMDEDRDERDGTAEDEDAPRLPMLLEAVLSVGTDLELRATLQHIVDSATELTGARYGALGVVDPERRRITELLTSGMTDEERQRAGRLPDGHTGLLGVLIQDPQPLRLDDLTADPRSSGVPAGHPEMHSFLGVPIRVHTEVFGNLYLTEKPGGFTEEDLSLLRVLASQAGIAIGNARLYETARQRERWIEGAAAVTTALLTGASAENALMTVAEQARILSGASAGVVLQPTTEGGMEIVAASTTDDPGDLVGTTIAPGSAVLVQLLGGEPVFIEDSANDPRMTTHVRTRFGPSMMLPLQSGGKLIGTLALPRRRGDAPYTAVDRLLASQFASQAALALVLADARHDRERLAVFEDRDRIARDLHDLVVQRLFATEMMLESTRRRAGESSDDSALLGRAVDELDSTIQEVRTTIFALQQPPADAPTSFRGKVLRETGGAAVLLGFQPSVHFSGAVDTLVDEETAGRLLGALRGALAAAHRRPGIGAITVEVSAGDGGGAHLRVTDDGTPPTVVTWPT</sequence>
<evidence type="ECO:0000259" key="5">
    <source>
        <dbReference type="SMART" id="SM00065"/>
    </source>
</evidence>
<dbReference type="GeneID" id="51862797"/>
<dbReference type="HOGENOM" id="CLU_034370_1_0_11"/>
<feature type="domain" description="GAF" evidence="5">
    <location>
        <begin position="38"/>
        <end position="185"/>
    </location>
</feature>
<evidence type="ECO:0000313" key="6">
    <source>
        <dbReference type="EMBL" id="CCA55515.1"/>
    </source>
</evidence>
<name>F2R0Z8_STRVP</name>
<dbReference type="eggNOG" id="COG3850">
    <property type="taxonomic scope" value="Bacteria"/>
</dbReference>
<evidence type="ECO:0000256" key="3">
    <source>
        <dbReference type="ARBA" id="ARBA00023012"/>
    </source>
</evidence>
<evidence type="ECO:0000256" key="4">
    <source>
        <dbReference type="SAM" id="MobiDB-lite"/>
    </source>
</evidence>
<dbReference type="Pfam" id="PF01590">
    <property type="entry name" value="GAF"/>
    <property type="match status" value="1"/>
</dbReference>
<keyword evidence="1" id="KW-0808">Transferase</keyword>
<protein>
    <submittedName>
        <fullName evidence="6">Two-component system sensor kinase</fullName>
    </submittedName>
</protein>
<dbReference type="Pfam" id="PF13185">
    <property type="entry name" value="GAF_2"/>
    <property type="match status" value="1"/>
</dbReference>
<keyword evidence="3" id="KW-0902">Two-component regulatory system</keyword>
<dbReference type="Pfam" id="PF07730">
    <property type="entry name" value="HisKA_3"/>
    <property type="match status" value="1"/>
</dbReference>
<dbReference type="PANTHER" id="PTHR24421">
    <property type="entry name" value="NITRATE/NITRITE SENSOR PROTEIN NARX-RELATED"/>
    <property type="match status" value="1"/>
</dbReference>
<dbReference type="PATRIC" id="fig|953739.5.peg.4387"/>
<dbReference type="InterPro" id="IPR029016">
    <property type="entry name" value="GAF-like_dom_sf"/>
</dbReference>
<evidence type="ECO:0000313" key="7">
    <source>
        <dbReference type="Proteomes" id="UP000006854"/>
    </source>
</evidence>
<dbReference type="PANTHER" id="PTHR24421:SF56">
    <property type="entry name" value="OXYGEN SENSOR HISTIDINE KINASE RESPONSE REGULATOR DOST"/>
    <property type="match status" value="1"/>
</dbReference>
<evidence type="ECO:0000256" key="2">
    <source>
        <dbReference type="ARBA" id="ARBA00022777"/>
    </source>
</evidence>
<dbReference type="GO" id="GO:0016020">
    <property type="term" value="C:membrane"/>
    <property type="evidence" value="ECO:0007669"/>
    <property type="project" value="InterPro"/>
</dbReference>
<dbReference type="SUPFAM" id="SSF55781">
    <property type="entry name" value="GAF domain-like"/>
    <property type="match status" value="2"/>
</dbReference>
<dbReference type="SMART" id="SM00065">
    <property type="entry name" value="GAF"/>
    <property type="match status" value="2"/>
</dbReference>
<dbReference type="Gene3D" id="1.20.5.1930">
    <property type="match status" value="1"/>
</dbReference>
<feature type="domain" description="GAF" evidence="5">
    <location>
        <begin position="206"/>
        <end position="350"/>
    </location>
</feature>
<feature type="compositionally biased region" description="Acidic residues" evidence="4">
    <location>
        <begin position="1"/>
        <end position="19"/>
    </location>
</feature>
<dbReference type="Gene3D" id="3.30.450.40">
    <property type="match status" value="2"/>
</dbReference>
<dbReference type="Proteomes" id="UP000006854">
    <property type="component" value="Chromosome"/>
</dbReference>
<keyword evidence="7" id="KW-1185">Reference proteome</keyword>
<organism evidence="6 7">
    <name type="scientific">Streptomyces venezuelae (strain ATCC 10712 / CBS 650.69 / DSM 40230 / JCM 4526 / NBRC 13096 / PD 04745)</name>
    <dbReference type="NCBI Taxonomy" id="953739"/>
    <lineage>
        <taxon>Bacteria</taxon>
        <taxon>Bacillati</taxon>
        <taxon>Actinomycetota</taxon>
        <taxon>Actinomycetes</taxon>
        <taxon>Kitasatosporales</taxon>
        <taxon>Streptomycetaceae</taxon>
        <taxon>Streptomyces</taxon>
    </lineage>
</organism>
<accession>F2R0Z8</accession>
<dbReference type="STRING" id="953739.SVEN_2229"/>
<dbReference type="GO" id="GO:0046983">
    <property type="term" value="F:protein dimerization activity"/>
    <property type="evidence" value="ECO:0007669"/>
    <property type="project" value="InterPro"/>
</dbReference>
<proteinExistence type="predicted"/>
<dbReference type="RefSeq" id="WP_015033433.1">
    <property type="nucleotide sequence ID" value="NC_018750.1"/>
</dbReference>
<dbReference type="InterPro" id="IPR011712">
    <property type="entry name" value="Sig_transdc_His_kin_sub3_dim/P"/>
</dbReference>